<sequence>MRKELSFPCRPTKVAFCEKAQPITYCERNPNFIIILFLCVFLFYRRGCSYLSLQTSEGKHGYLLSYTQRLAASLFGYHGGGILPSCHN</sequence>
<evidence type="ECO:0000313" key="1">
    <source>
        <dbReference type="EMBL" id="PMD13312.1"/>
    </source>
</evidence>
<reference evidence="1 2" key="1">
    <citation type="submission" date="2016-05" db="EMBL/GenBank/DDBJ databases">
        <title>A degradative enzymes factory behind the ericoid mycorrhizal symbiosis.</title>
        <authorList>
            <consortium name="DOE Joint Genome Institute"/>
            <person name="Martino E."/>
            <person name="Morin E."/>
            <person name="Grelet G."/>
            <person name="Kuo A."/>
            <person name="Kohler A."/>
            <person name="Daghino S."/>
            <person name="Barry K."/>
            <person name="Choi C."/>
            <person name="Cichocki N."/>
            <person name="Clum A."/>
            <person name="Copeland A."/>
            <person name="Hainaut M."/>
            <person name="Haridas S."/>
            <person name="Labutti K."/>
            <person name="Lindquist E."/>
            <person name="Lipzen A."/>
            <person name="Khouja H.-R."/>
            <person name="Murat C."/>
            <person name="Ohm R."/>
            <person name="Olson A."/>
            <person name="Spatafora J."/>
            <person name="Veneault-Fourrey C."/>
            <person name="Henrissat B."/>
            <person name="Grigoriev I."/>
            <person name="Martin F."/>
            <person name="Perotto S."/>
        </authorList>
    </citation>
    <scope>NUCLEOTIDE SEQUENCE [LARGE SCALE GENOMIC DNA]</scope>
    <source>
        <strain evidence="1 2">UAMH 7357</strain>
    </source>
</reference>
<gene>
    <name evidence="1" type="ORF">NA56DRAFT_441139</name>
</gene>
<evidence type="ECO:0000313" key="2">
    <source>
        <dbReference type="Proteomes" id="UP000235672"/>
    </source>
</evidence>
<organism evidence="1 2">
    <name type="scientific">Hyaloscypha hepaticicola</name>
    <dbReference type="NCBI Taxonomy" id="2082293"/>
    <lineage>
        <taxon>Eukaryota</taxon>
        <taxon>Fungi</taxon>
        <taxon>Dikarya</taxon>
        <taxon>Ascomycota</taxon>
        <taxon>Pezizomycotina</taxon>
        <taxon>Leotiomycetes</taxon>
        <taxon>Helotiales</taxon>
        <taxon>Hyaloscyphaceae</taxon>
        <taxon>Hyaloscypha</taxon>
    </lineage>
</organism>
<proteinExistence type="predicted"/>
<dbReference type="AlphaFoldDB" id="A0A2J6PGZ1"/>
<protein>
    <submittedName>
        <fullName evidence="1">Uncharacterized protein</fullName>
    </submittedName>
</protein>
<keyword evidence="2" id="KW-1185">Reference proteome</keyword>
<dbReference type="EMBL" id="KZ613533">
    <property type="protein sequence ID" value="PMD13312.1"/>
    <property type="molecule type" value="Genomic_DNA"/>
</dbReference>
<dbReference type="Proteomes" id="UP000235672">
    <property type="component" value="Unassembled WGS sequence"/>
</dbReference>
<name>A0A2J6PGZ1_9HELO</name>
<accession>A0A2J6PGZ1</accession>